<comment type="subunit">
    <text evidence="4">Homodimer.</text>
</comment>
<dbReference type="GO" id="GO:0004315">
    <property type="term" value="F:3-oxoacyl-[acyl-carrier-protein] synthase activity"/>
    <property type="evidence" value="ECO:0007669"/>
    <property type="project" value="UniProtKB-EC"/>
</dbReference>
<organism evidence="20 21">
    <name type="scientific">Marinomonas foliarum</name>
    <dbReference type="NCBI Taxonomy" id="491950"/>
    <lineage>
        <taxon>Bacteria</taxon>
        <taxon>Pseudomonadati</taxon>
        <taxon>Pseudomonadota</taxon>
        <taxon>Gammaproteobacteria</taxon>
        <taxon>Oceanospirillales</taxon>
        <taxon>Oceanospirillaceae</taxon>
        <taxon>Marinomonas</taxon>
    </lineage>
</organism>
<dbReference type="SMART" id="SM00825">
    <property type="entry name" value="PKS_KS"/>
    <property type="match status" value="1"/>
</dbReference>
<evidence type="ECO:0000256" key="14">
    <source>
        <dbReference type="ARBA" id="ARBA00041620"/>
    </source>
</evidence>
<evidence type="ECO:0000256" key="4">
    <source>
        <dbReference type="ARBA" id="ARBA00011738"/>
    </source>
</evidence>
<evidence type="ECO:0000256" key="6">
    <source>
        <dbReference type="ARBA" id="ARBA00022490"/>
    </source>
</evidence>
<evidence type="ECO:0000256" key="2">
    <source>
        <dbReference type="ARBA" id="ARBA00005194"/>
    </source>
</evidence>
<evidence type="ECO:0000256" key="3">
    <source>
        <dbReference type="ARBA" id="ARBA00008467"/>
    </source>
</evidence>
<evidence type="ECO:0000313" key="20">
    <source>
        <dbReference type="EMBL" id="QRV23392.1"/>
    </source>
</evidence>
<dbReference type="EMBL" id="CP070273">
    <property type="protein sequence ID" value="QRV23392.1"/>
    <property type="molecule type" value="Genomic_DNA"/>
</dbReference>
<keyword evidence="12 20" id="KW-0012">Acyltransferase</keyword>
<evidence type="ECO:0000256" key="17">
    <source>
        <dbReference type="ARBA" id="ARBA00048506"/>
    </source>
</evidence>
<dbReference type="PANTHER" id="PTHR11712:SF306">
    <property type="entry name" value="3-OXOACYL-[ACYL-CARRIER-PROTEIN] SYNTHASE 1"/>
    <property type="match status" value="1"/>
</dbReference>
<feature type="domain" description="Ketosynthase family 3 (KS3)" evidence="19">
    <location>
        <begin position="1"/>
        <end position="402"/>
    </location>
</feature>
<dbReference type="SUPFAM" id="SSF53901">
    <property type="entry name" value="Thiolase-like"/>
    <property type="match status" value="2"/>
</dbReference>
<comment type="pathway">
    <text evidence="2">Lipid metabolism; fatty acid biosynthesis.</text>
</comment>
<evidence type="ECO:0000256" key="7">
    <source>
        <dbReference type="ARBA" id="ARBA00022516"/>
    </source>
</evidence>
<dbReference type="Gene3D" id="3.40.47.10">
    <property type="match status" value="2"/>
</dbReference>
<dbReference type="Pfam" id="PF00109">
    <property type="entry name" value="ketoacyl-synt"/>
    <property type="match status" value="1"/>
</dbReference>
<evidence type="ECO:0000256" key="13">
    <source>
        <dbReference type="ARBA" id="ARBA00039450"/>
    </source>
</evidence>
<keyword evidence="11" id="KW-0275">Fatty acid biosynthesis</keyword>
<comment type="subcellular location">
    <subcellularLocation>
        <location evidence="1">Cytoplasm</location>
    </subcellularLocation>
</comment>
<evidence type="ECO:0000256" key="8">
    <source>
        <dbReference type="ARBA" id="ARBA00022679"/>
    </source>
</evidence>
<evidence type="ECO:0000256" key="10">
    <source>
        <dbReference type="ARBA" id="ARBA00023098"/>
    </source>
</evidence>
<reference evidence="20 21" key="1">
    <citation type="submission" date="2021-02" db="EMBL/GenBank/DDBJ databases">
        <title>The genome of Marinomonas foliarum JZW.</title>
        <authorList>
            <person name="Sun M."/>
        </authorList>
    </citation>
    <scope>NUCLEOTIDE SEQUENCE [LARGE SCALE GENOMIC DNA]</scope>
    <source>
        <strain evidence="20 21">JZW</strain>
    </source>
</reference>
<comment type="similarity">
    <text evidence="3 18">Belongs to the thiolase-like superfamily. Beta-ketoacyl-ACP synthases family.</text>
</comment>
<dbReference type="InterPro" id="IPR014031">
    <property type="entry name" value="Ketoacyl_synth_C"/>
</dbReference>
<accession>A0ABX7IM27</accession>
<evidence type="ECO:0000256" key="11">
    <source>
        <dbReference type="ARBA" id="ARBA00023160"/>
    </source>
</evidence>
<keyword evidence="9" id="KW-0276">Fatty acid metabolism</keyword>
<dbReference type="InterPro" id="IPR016039">
    <property type="entry name" value="Thiolase-like"/>
</dbReference>
<dbReference type="Pfam" id="PF02801">
    <property type="entry name" value="Ketoacyl-synt_C"/>
    <property type="match status" value="1"/>
</dbReference>
<protein>
    <recommendedName>
        <fullName evidence="13">3-oxoacyl-[acyl-carrier-protein] synthase 1</fullName>
        <ecNumber evidence="5">2.3.1.41</ecNumber>
    </recommendedName>
    <alternativeName>
        <fullName evidence="14">3-oxoacyl-[acyl-carrier-protein] synthase I</fullName>
    </alternativeName>
    <alternativeName>
        <fullName evidence="15">Beta-ketoacyl-ACP synthase I</fullName>
    </alternativeName>
</protein>
<comment type="catalytic activity">
    <reaction evidence="16">
        <text>(3Z)-decenoyl-[ACP] + malonyl-[ACP] + H(+) = 3-oxo-(5Z)-dodecenoyl-[ACP] + holo-[ACP] + CO2</text>
        <dbReference type="Rhea" id="RHEA:54940"/>
        <dbReference type="Rhea" id="RHEA-COMP:9623"/>
        <dbReference type="Rhea" id="RHEA-COMP:9685"/>
        <dbReference type="Rhea" id="RHEA-COMP:9927"/>
        <dbReference type="Rhea" id="RHEA-COMP:14042"/>
        <dbReference type="ChEBI" id="CHEBI:15378"/>
        <dbReference type="ChEBI" id="CHEBI:16526"/>
        <dbReference type="ChEBI" id="CHEBI:64479"/>
        <dbReference type="ChEBI" id="CHEBI:78449"/>
        <dbReference type="ChEBI" id="CHEBI:78798"/>
        <dbReference type="ChEBI" id="CHEBI:138410"/>
    </reaction>
    <physiologicalReaction direction="left-to-right" evidence="16">
        <dbReference type="Rhea" id="RHEA:54941"/>
    </physiologicalReaction>
</comment>
<dbReference type="InterPro" id="IPR000794">
    <property type="entry name" value="Beta-ketoacyl_synthase"/>
</dbReference>
<dbReference type="InterPro" id="IPR018201">
    <property type="entry name" value="Ketoacyl_synth_AS"/>
</dbReference>
<gene>
    <name evidence="20" type="ORF">JSY38_15255</name>
</gene>
<keyword evidence="6" id="KW-0963">Cytoplasm</keyword>
<evidence type="ECO:0000256" key="5">
    <source>
        <dbReference type="ARBA" id="ARBA00013191"/>
    </source>
</evidence>
<dbReference type="CDD" id="cd00834">
    <property type="entry name" value="KAS_I_II"/>
    <property type="match status" value="1"/>
</dbReference>
<dbReference type="InterPro" id="IPR020841">
    <property type="entry name" value="PKS_Beta-ketoAc_synthase_dom"/>
</dbReference>
<evidence type="ECO:0000256" key="1">
    <source>
        <dbReference type="ARBA" id="ARBA00004496"/>
    </source>
</evidence>
<evidence type="ECO:0000313" key="21">
    <source>
        <dbReference type="Proteomes" id="UP000644167"/>
    </source>
</evidence>
<dbReference type="PROSITE" id="PS00606">
    <property type="entry name" value="KS3_1"/>
    <property type="match status" value="1"/>
</dbReference>
<proteinExistence type="inferred from homology"/>
<sequence>MRRVVVTGMGIVSSIGDNVEEVTESLRLEKSGITFNPEYEQLGLRSHVCGNLKSLDKVNSIPKKMKRFMGDSAAYGYVAMQEALASSEFPKELLSSSRTGLIFGSGGASTKDIIEAAELLRTKGVKKVGPYRVTATMGSSTSACLSTSFGIKGISVSMTSACATSAHCIGYGMELIQFGKQDVVFAGGADSLHWSQTCLFDAMGALSSKFNNSPETASRPYDQDRDGFVIAEGAGVLILEEMEHALARGAKIYGEVIGYGASSDGYSMVAPSGEGAQRSMKLAMETVKTEIDYVNTHGTSTPVGDLLELDSISEVFKNKLPYFSSTKSLSGHSLGAAGVHEAIYSLIMMKEGFMASSSNVFQIDPKIAGRPLLTSVLDVSPKTIMSNSFGFGGSNVSLVFSK</sequence>
<comment type="catalytic activity">
    <reaction evidence="17">
        <text>a fatty acyl-[ACP] + malonyl-[ACP] + H(+) = a 3-oxoacyl-[ACP] + holo-[ACP] + CO2</text>
        <dbReference type="Rhea" id="RHEA:22836"/>
        <dbReference type="Rhea" id="RHEA-COMP:9623"/>
        <dbReference type="Rhea" id="RHEA-COMP:9685"/>
        <dbReference type="Rhea" id="RHEA-COMP:9916"/>
        <dbReference type="Rhea" id="RHEA-COMP:14125"/>
        <dbReference type="ChEBI" id="CHEBI:15378"/>
        <dbReference type="ChEBI" id="CHEBI:16526"/>
        <dbReference type="ChEBI" id="CHEBI:64479"/>
        <dbReference type="ChEBI" id="CHEBI:78449"/>
        <dbReference type="ChEBI" id="CHEBI:78776"/>
        <dbReference type="ChEBI" id="CHEBI:138651"/>
        <dbReference type="EC" id="2.3.1.41"/>
    </reaction>
    <physiologicalReaction direction="left-to-right" evidence="17">
        <dbReference type="Rhea" id="RHEA:22837"/>
    </physiologicalReaction>
</comment>
<dbReference type="Proteomes" id="UP000644167">
    <property type="component" value="Chromosome"/>
</dbReference>
<evidence type="ECO:0000256" key="9">
    <source>
        <dbReference type="ARBA" id="ARBA00022832"/>
    </source>
</evidence>
<evidence type="ECO:0000259" key="19">
    <source>
        <dbReference type="PROSITE" id="PS52004"/>
    </source>
</evidence>
<keyword evidence="7" id="KW-0444">Lipid biosynthesis</keyword>
<keyword evidence="21" id="KW-1185">Reference proteome</keyword>
<dbReference type="RefSeq" id="WP_205113961.1">
    <property type="nucleotide sequence ID" value="NZ_CP070273.1"/>
</dbReference>
<evidence type="ECO:0000256" key="12">
    <source>
        <dbReference type="ARBA" id="ARBA00023315"/>
    </source>
</evidence>
<name>A0ABX7IM27_9GAMM</name>
<dbReference type="EC" id="2.3.1.41" evidence="5"/>
<keyword evidence="10" id="KW-0443">Lipid metabolism</keyword>
<dbReference type="PROSITE" id="PS52004">
    <property type="entry name" value="KS3_2"/>
    <property type="match status" value="1"/>
</dbReference>
<evidence type="ECO:0000256" key="18">
    <source>
        <dbReference type="RuleBase" id="RU003694"/>
    </source>
</evidence>
<evidence type="ECO:0000256" key="15">
    <source>
        <dbReference type="ARBA" id="ARBA00042143"/>
    </source>
</evidence>
<dbReference type="PANTHER" id="PTHR11712">
    <property type="entry name" value="POLYKETIDE SYNTHASE-RELATED"/>
    <property type="match status" value="1"/>
</dbReference>
<keyword evidence="8 18" id="KW-0808">Transferase</keyword>
<dbReference type="InterPro" id="IPR014030">
    <property type="entry name" value="Ketoacyl_synth_N"/>
</dbReference>
<evidence type="ECO:0000256" key="16">
    <source>
        <dbReference type="ARBA" id="ARBA00048121"/>
    </source>
</evidence>